<dbReference type="SUPFAM" id="SSF49303">
    <property type="entry name" value="beta-Galactosidase/glucuronidase domain"/>
    <property type="match status" value="2"/>
</dbReference>
<dbReference type="SUPFAM" id="SSF74650">
    <property type="entry name" value="Galactose mutarotase-like"/>
    <property type="match status" value="1"/>
</dbReference>
<dbReference type="EC" id="3.2.1.23" evidence="3 8"/>
<dbReference type="InterPro" id="IPR050347">
    <property type="entry name" value="Bact_Beta-galactosidase"/>
</dbReference>
<dbReference type="Gene3D" id="3.20.20.80">
    <property type="entry name" value="Glycosidases"/>
    <property type="match status" value="1"/>
</dbReference>
<dbReference type="InterPro" id="IPR011013">
    <property type="entry name" value="Gal_mutarotase_sf_dom"/>
</dbReference>
<sequence length="1022" mass="115058">MIVPRYYEDLAVLHENTLPARSYYIPSSTPLDPGPEARDSSDRLQLLNGEWSFRYFESIHELRDHFYERDFPAGGFDRVPVPSTWQHQGYDHHQYTNIRYPFPLDPPFVPQDNPCGAYVHEFEYTPSENAPSSHLTFEGVDSCFYVWLNGKYVGYSQVSHATAEFDVTEIIEPGTNRLAVLVLKWCDGSYLEDQDKFRVSGIFGDVYLLSRPASVLFDHFTTTTIDTTGATVEIRGLYRGKSVPTSAELTDADGTRVASGELQEFSGDDTYTHRVQLRVEDPQLWTAENPYLYTLTLTSPQEVVTDRVGIREITVVNAVVHVNGQPIKLRGVNRHDSDPVTGPAIDLDHMKTDLRLMKQHNINAVRSSHYPNAPRFYQLCDEYGFFVMGEADNESHGTQFQFLEDPSFANQVEHWNEPIADNPEWIEATLDRTRLCVIREKNRPSIVMWSAGNEGAYGCTFEAALAWMAEFDPTRLTHYESAFYRNSKRKYDYSNIDLYSRMYPALHEIHEYLDSDPDKPFILVEYSHAMGNGPGDLENYWEIIRADERMCGGFVWEWCDHAVYKGKADNGKDIYFYGGDHGEDIHDGNFCMDGLVYPDRTPHTGLLELKNVYRPVRVLGFDRHTGRLTLRNDMDFTDLRDHIYLTCGVVCDGEVVKTVRVDLDESVPPRSETTVTLTPTVPEAGTCHLLVTSHLKGEVPFLTEGHELGFDELELTTADGRNQRALALLEGTEPGSGRLRVTEDASSITVESEAFRYAFDTRTGLPQTMTLGGRDLLDAPAQINIWRAPTDNDMNIKAEWRRAHYDAASARAYSASVEPGADAVTLTFPLAVVAPTIQPILKVEAAWHVNTSGAVQASLSVRRDPAFPSLPRFGIRLFLPKEMSQVTYCGLGPFESYVDKRRASHHGLFGSDVFRLHEDYLRPQENGSHADCDYVIVAGGGLSLTAVGSETFSFNASPYTQEELARRAHSYELVPAGSTVLCLDHANAGIGSNSCGPELLEKYRVDAETFRFDITLIPTIEQ</sequence>
<evidence type="ECO:0000256" key="8">
    <source>
        <dbReference type="RuleBase" id="RU361154"/>
    </source>
</evidence>
<proteinExistence type="inferred from homology"/>
<dbReference type="PROSITE" id="PS00608">
    <property type="entry name" value="GLYCOSYL_HYDROL_F2_2"/>
    <property type="match status" value="1"/>
</dbReference>
<dbReference type="Pfam" id="PF02837">
    <property type="entry name" value="Glyco_hydro_2_N"/>
    <property type="match status" value="1"/>
</dbReference>
<dbReference type="InterPro" id="IPR008979">
    <property type="entry name" value="Galactose-bd-like_sf"/>
</dbReference>
<evidence type="ECO:0000256" key="2">
    <source>
        <dbReference type="ARBA" id="ARBA00007401"/>
    </source>
</evidence>
<dbReference type="Pfam" id="PF02836">
    <property type="entry name" value="Glyco_hydro_2_C"/>
    <property type="match status" value="1"/>
</dbReference>
<dbReference type="InterPro" id="IPR006101">
    <property type="entry name" value="Glyco_hydro_2"/>
</dbReference>
<evidence type="ECO:0000256" key="7">
    <source>
        <dbReference type="ARBA" id="ARBA00032230"/>
    </source>
</evidence>
<dbReference type="PRINTS" id="PR00132">
    <property type="entry name" value="GLHYDRLASE2"/>
</dbReference>
<dbReference type="PROSITE" id="PS00719">
    <property type="entry name" value="GLYCOSYL_HYDROL_F2_1"/>
    <property type="match status" value="1"/>
</dbReference>
<dbReference type="InterPro" id="IPR017853">
    <property type="entry name" value="GH"/>
</dbReference>
<dbReference type="Pfam" id="PF00703">
    <property type="entry name" value="Glyco_hydro_2"/>
    <property type="match status" value="1"/>
</dbReference>
<dbReference type="InterPro" id="IPR006104">
    <property type="entry name" value="Glyco_hydro_2_N"/>
</dbReference>
<dbReference type="InterPro" id="IPR023232">
    <property type="entry name" value="Glyco_hydro_2_AS"/>
</dbReference>
<organism evidence="10 11">
    <name type="scientific">Luteococcus japonicus LSP_Lj1</name>
    <dbReference type="NCBI Taxonomy" id="1255658"/>
    <lineage>
        <taxon>Bacteria</taxon>
        <taxon>Bacillati</taxon>
        <taxon>Actinomycetota</taxon>
        <taxon>Actinomycetes</taxon>
        <taxon>Propionibacteriales</taxon>
        <taxon>Propionibacteriaceae</taxon>
        <taxon>Luteococcus</taxon>
    </lineage>
</organism>
<dbReference type="EMBL" id="FUKQ01000062">
    <property type="protein sequence ID" value="SJN45009.1"/>
    <property type="molecule type" value="Genomic_DNA"/>
</dbReference>
<dbReference type="Gene3D" id="2.70.98.10">
    <property type="match status" value="1"/>
</dbReference>
<protein>
    <recommendedName>
        <fullName evidence="4 8">Beta-galactosidase</fullName>
        <ecNumber evidence="3 8">3.2.1.23</ecNumber>
    </recommendedName>
    <alternativeName>
        <fullName evidence="7 8">Lactase</fullName>
    </alternativeName>
</protein>
<feature type="domain" description="Beta galactosidase small chain/" evidence="9">
    <location>
        <begin position="749"/>
        <end position="1017"/>
    </location>
</feature>
<dbReference type="GO" id="GO:0005990">
    <property type="term" value="P:lactose catabolic process"/>
    <property type="evidence" value="ECO:0007669"/>
    <property type="project" value="TreeGrafter"/>
</dbReference>
<dbReference type="InterPro" id="IPR014718">
    <property type="entry name" value="GH-type_carb-bd"/>
</dbReference>
<evidence type="ECO:0000313" key="10">
    <source>
        <dbReference type="EMBL" id="SJN45009.1"/>
    </source>
</evidence>
<dbReference type="InterPro" id="IPR023230">
    <property type="entry name" value="Glyco_hydro_2_CS"/>
</dbReference>
<dbReference type="Pfam" id="PF16353">
    <property type="entry name" value="LacZ_4"/>
    <property type="match status" value="1"/>
</dbReference>
<gene>
    <name evidence="10" type="ORF">FM114_15525</name>
</gene>
<name>A0A1R4KL83_9ACTN</name>
<dbReference type="Proteomes" id="UP000188342">
    <property type="component" value="Unassembled WGS sequence"/>
</dbReference>
<comment type="similarity">
    <text evidence="2 8">Belongs to the glycosyl hydrolase 2 family.</text>
</comment>
<evidence type="ECO:0000259" key="9">
    <source>
        <dbReference type="SMART" id="SM01038"/>
    </source>
</evidence>
<dbReference type="InterPro" id="IPR004199">
    <property type="entry name" value="B-gal_small/dom_5"/>
</dbReference>
<evidence type="ECO:0000256" key="3">
    <source>
        <dbReference type="ARBA" id="ARBA00012756"/>
    </source>
</evidence>
<dbReference type="PANTHER" id="PTHR46323:SF2">
    <property type="entry name" value="BETA-GALACTOSIDASE"/>
    <property type="match status" value="1"/>
</dbReference>
<evidence type="ECO:0000256" key="5">
    <source>
        <dbReference type="ARBA" id="ARBA00022801"/>
    </source>
</evidence>
<dbReference type="GO" id="GO:0004565">
    <property type="term" value="F:beta-galactosidase activity"/>
    <property type="evidence" value="ECO:0007669"/>
    <property type="project" value="UniProtKB-EC"/>
</dbReference>
<keyword evidence="11" id="KW-1185">Reference proteome</keyword>
<evidence type="ECO:0000313" key="11">
    <source>
        <dbReference type="Proteomes" id="UP000188342"/>
    </source>
</evidence>
<dbReference type="STRING" id="1255658.FM114_15525"/>
<dbReference type="SMART" id="SM01038">
    <property type="entry name" value="Bgal_small_N"/>
    <property type="match status" value="1"/>
</dbReference>
<dbReference type="GO" id="GO:0009341">
    <property type="term" value="C:beta-galactosidase complex"/>
    <property type="evidence" value="ECO:0007669"/>
    <property type="project" value="InterPro"/>
</dbReference>
<dbReference type="InterPro" id="IPR013783">
    <property type="entry name" value="Ig-like_fold"/>
</dbReference>
<keyword evidence="6 8" id="KW-0326">Glycosidase</keyword>
<keyword evidence="5 8" id="KW-0378">Hydrolase</keyword>
<dbReference type="SUPFAM" id="SSF49785">
    <property type="entry name" value="Galactose-binding domain-like"/>
    <property type="match status" value="1"/>
</dbReference>
<evidence type="ECO:0000256" key="1">
    <source>
        <dbReference type="ARBA" id="ARBA00001412"/>
    </source>
</evidence>
<dbReference type="InterPro" id="IPR036156">
    <property type="entry name" value="Beta-gal/glucu_dom_sf"/>
</dbReference>
<dbReference type="RefSeq" id="WP_094766049.1">
    <property type="nucleotide sequence ID" value="NZ_FUKQ01000062.1"/>
</dbReference>
<dbReference type="Gene3D" id="2.60.40.10">
    <property type="entry name" value="Immunoglobulins"/>
    <property type="match status" value="2"/>
</dbReference>
<dbReference type="SUPFAM" id="SSF51445">
    <property type="entry name" value="(Trans)glycosidases"/>
    <property type="match status" value="1"/>
</dbReference>
<dbReference type="InterPro" id="IPR006102">
    <property type="entry name" value="Ig-like_GH2"/>
</dbReference>
<evidence type="ECO:0000256" key="4">
    <source>
        <dbReference type="ARBA" id="ARBA00013303"/>
    </source>
</evidence>
<evidence type="ECO:0000256" key="6">
    <source>
        <dbReference type="ARBA" id="ARBA00023295"/>
    </source>
</evidence>
<comment type="catalytic activity">
    <reaction evidence="1 8">
        <text>Hydrolysis of terminal non-reducing beta-D-galactose residues in beta-D-galactosides.</text>
        <dbReference type="EC" id="3.2.1.23"/>
    </reaction>
</comment>
<dbReference type="Gene3D" id="2.60.120.260">
    <property type="entry name" value="Galactose-binding domain-like"/>
    <property type="match status" value="1"/>
</dbReference>
<dbReference type="Pfam" id="PF02929">
    <property type="entry name" value="Bgal_small_N"/>
    <property type="match status" value="1"/>
</dbReference>
<dbReference type="InterPro" id="IPR006103">
    <property type="entry name" value="Glyco_hydro_2_cat"/>
</dbReference>
<dbReference type="GO" id="GO:0030246">
    <property type="term" value="F:carbohydrate binding"/>
    <property type="evidence" value="ECO:0007669"/>
    <property type="project" value="InterPro"/>
</dbReference>
<reference evidence="10 11" key="1">
    <citation type="submission" date="2017-02" db="EMBL/GenBank/DDBJ databases">
        <authorList>
            <person name="Peterson S.W."/>
        </authorList>
    </citation>
    <scope>NUCLEOTIDE SEQUENCE [LARGE SCALE GENOMIC DNA]</scope>
    <source>
        <strain evidence="10 11">LSP_Lj1</strain>
    </source>
</reference>
<accession>A0A1R4KL83</accession>
<dbReference type="AlphaFoldDB" id="A0A1R4KL83"/>
<dbReference type="OrthoDB" id="9762066at2"/>
<dbReference type="InterPro" id="IPR032312">
    <property type="entry name" value="LacZ_4"/>
</dbReference>
<dbReference type="PANTHER" id="PTHR46323">
    <property type="entry name" value="BETA-GALACTOSIDASE"/>
    <property type="match status" value="1"/>
</dbReference>